<keyword evidence="4" id="KW-0560">Oxidoreductase</keyword>
<reference evidence="5 7" key="2">
    <citation type="submission" date="2018-12" db="EMBL/GenBank/DDBJ databases">
        <title>Streptomyces griseoviridis F1-27 complete genome.</title>
        <authorList>
            <person name="Mariita R.M."/>
            <person name="Sello J.K."/>
        </authorList>
    </citation>
    <scope>NUCLEOTIDE SEQUENCE [LARGE SCALE GENOMIC DNA]</scope>
    <source>
        <strain evidence="5 7">F1-27</strain>
    </source>
</reference>
<keyword evidence="3 4" id="KW-0408">Iron</keyword>
<dbReference type="EMBL" id="CP029078">
    <property type="protein sequence ID" value="QCN89484.1"/>
    <property type="molecule type" value="Genomic_DNA"/>
</dbReference>
<organism evidence="5 7">
    <name type="scientific">Streptomyces griseoviridis</name>
    <dbReference type="NCBI Taxonomy" id="45398"/>
    <lineage>
        <taxon>Bacteria</taxon>
        <taxon>Bacillati</taxon>
        <taxon>Actinomycetota</taxon>
        <taxon>Actinomycetes</taxon>
        <taxon>Kitasatosporales</taxon>
        <taxon>Streptomycetaceae</taxon>
        <taxon>Streptomyces</taxon>
    </lineage>
</organism>
<dbReference type="InterPro" id="IPR017972">
    <property type="entry name" value="Cyt_P450_CS"/>
</dbReference>
<evidence type="ECO:0000313" key="5">
    <source>
        <dbReference type="EMBL" id="AZS83660.1"/>
    </source>
</evidence>
<dbReference type="GO" id="GO:0005506">
    <property type="term" value="F:iron ion binding"/>
    <property type="evidence" value="ECO:0007669"/>
    <property type="project" value="InterPro"/>
</dbReference>
<dbReference type="InterPro" id="IPR036396">
    <property type="entry name" value="Cyt_P450_sf"/>
</dbReference>
<dbReference type="PANTHER" id="PTHR24305:SF166">
    <property type="entry name" value="CYTOCHROME P450 12A4, MITOCHONDRIAL-RELATED"/>
    <property type="match status" value="1"/>
</dbReference>
<dbReference type="EMBL" id="CP034687">
    <property type="protein sequence ID" value="AZS83660.1"/>
    <property type="molecule type" value="Genomic_DNA"/>
</dbReference>
<dbReference type="GO" id="GO:0020037">
    <property type="term" value="F:heme binding"/>
    <property type="evidence" value="ECO:0007669"/>
    <property type="project" value="InterPro"/>
</dbReference>
<dbReference type="PROSITE" id="PS00086">
    <property type="entry name" value="CYTOCHROME_P450"/>
    <property type="match status" value="1"/>
</dbReference>
<dbReference type="KEGG" id="sgd:ELQ87_04625"/>
<name>A0A3Q9KQK1_STRGD</name>
<keyword evidence="3 4" id="KW-0479">Metal-binding</keyword>
<evidence type="ECO:0000256" key="2">
    <source>
        <dbReference type="ARBA" id="ARBA00010617"/>
    </source>
</evidence>
<evidence type="ECO:0000256" key="1">
    <source>
        <dbReference type="ARBA" id="ARBA00001971"/>
    </source>
</evidence>
<comment type="cofactor">
    <cofactor evidence="1 3">
        <name>heme</name>
        <dbReference type="ChEBI" id="CHEBI:30413"/>
    </cofactor>
</comment>
<dbReference type="PANTHER" id="PTHR24305">
    <property type="entry name" value="CYTOCHROME P450"/>
    <property type="match status" value="1"/>
</dbReference>
<dbReference type="Pfam" id="PF00067">
    <property type="entry name" value="p450"/>
    <property type="match status" value="1"/>
</dbReference>
<dbReference type="Proteomes" id="UP000271291">
    <property type="component" value="Chromosome"/>
</dbReference>
<evidence type="ECO:0000256" key="3">
    <source>
        <dbReference type="PIRSR" id="PIRSR602401-1"/>
    </source>
</evidence>
<dbReference type="AlphaFoldDB" id="A0A3Q9KQK1"/>
<dbReference type="Gene3D" id="1.10.630.10">
    <property type="entry name" value="Cytochrome P450"/>
    <property type="match status" value="1"/>
</dbReference>
<evidence type="ECO:0000313" key="8">
    <source>
        <dbReference type="Proteomes" id="UP000501753"/>
    </source>
</evidence>
<feature type="binding site" description="axial binding residue" evidence="3">
    <location>
        <position position="406"/>
    </location>
    <ligand>
        <name>heme</name>
        <dbReference type="ChEBI" id="CHEBI:30413"/>
    </ligand>
    <ligandPart>
        <name>Fe</name>
        <dbReference type="ChEBI" id="CHEBI:18248"/>
    </ligandPart>
</feature>
<dbReference type="InterPro" id="IPR050121">
    <property type="entry name" value="Cytochrome_P450_monoxygenase"/>
</dbReference>
<dbReference type="GO" id="GO:0004497">
    <property type="term" value="F:monooxygenase activity"/>
    <property type="evidence" value="ECO:0007669"/>
    <property type="project" value="UniProtKB-KW"/>
</dbReference>
<evidence type="ECO:0000256" key="4">
    <source>
        <dbReference type="RuleBase" id="RU000461"/>
    </source>
</evidence>
<keyword evidence="4" id="KW-0503">Monooxygenase</keyword>
<proteinExistence type="inferred from homology"/>
<protein>
    <submittedName>
        <fullName evidence="5">Cytochrome P450</fullName>
    </submittedName>
</protein>
<dbReference type="SUPFAM" id="SSF48264">
    <property type="entry name" value="Cytochrome P450"/>
    <property type="match status" value="1"/>
</dbReference>
<dbReference type="RefSeq" id="WP_127176571.1">
    <property type="nucleotide sequence ID" value="NZ_CP029078.1"/>
</dbReference>
<gene>
    <name evidence="6" type="ORF">DDJ31_34730</name>
    <name evidence="5" type="ORF">ELQ87_04625</name>
</gene>
<dbReference type="PRINTS" id="PR00385">
    <property type="entry name" value="P450"/>
</dbReference>
<dbReference type="InterPro" id="IPR001128">
    <property type="entry name" value="Cyt_P450"/>
</dbReference>
<reference evidence="6 8" key="1">
    <citation type="submission" date="2018-04" db="EMBL/GenBank/DDBJ databases">
        <title>Complete genome sequences of Streptomyces griseoviridis K61 and characterization of antagonistic properties of biological control agents.</title>
        <authorList>
            <person name="Mariita R.M."/>
            <person name="Sello J.K."/>
        </authorList>
    </citation>
    <scope>NUCLEOTIDE SEQUENCE [LARGE SCALE GENOMIC DNA]</scope>
    <source>
        <strain evidence="6 8">K61</strain>
    </source>
</reference>
<accession>A0A3Q9KQK1</accession>
<dbReference type="OrthoDB" id="4746309at2"/>
<dbReference type="GO" id="GO:0016705">
    <property type="term" value="F:oxidoreductase activity, acting on paired donors, with incorporation or reduction of molecular oxygen"/>
    <property type="evidence" value="ECO:0007669"/>
    <property type="project" value="InterPro"/>
</dbReference>
<dbReference type="PRINTS" id="PR00463">
    <property type="entry name" value="EP450I"/>
</dbReference>
<keyword evidence="8" id="KW-1185">Reference proteome</keyword>
<sequence>MTEAAAPSAPAAPGRPAAMPGLPYFGGIVRMKKDPIAYLGEASRKGPVVLLGRLGRRAFYQVNDPDLVRSVMTAPRADVGMTRTSDVLGILFGESVFTMQDEPWRKRRDELQPAFRTSNLPELFGSAAGEIERTVDRFQAVADARGSVDCSAALLDLLQRMIVRMMFGVAVPETAEHLTRAFDYGLEYRQRRRWSLAGLPLWFPTPANRRFNDGVARLNASIVEIIEDHRAHPPERAGLLTMLMECRDEKTGAGWSDDELLAEVKTTFVAGWLTTTTAATWLFDLLGRHPGITDRVVAELDALPADRPLGYDDLHRLEYTEDTILEAMRLFPPGWLLSRRVRRPYTLGGLRLDDNAVLLVSPYALHRDPAHWREPQRFDPDRFRDSTHGEAHKAAFLPFGYGPRVCIGRGVAMMELKMIVATLLRRFRFTLADPAPATLQPVSFLRRAEPLVLDIAPR</sequence>
<dbReference type="Proteomes" id="UP000501753">
    <property type="component" value="Chromosome"/>
</dbReference>
<dbReference type="InterPro" id="IPR002401">
    <property type="entry name" value="Cyt_P450_E_grp-I"/>
</dbReference>
<keyword evidence="3 4" id="KW-0349">Heme</keyword>
<evidence type="ECO:0000313" key="7">
    <source>
        <dbReference type="Proteomes" id="UP000271291"/>
    </source>
</evidence>
<comment type="similarity">
    <text evidence="2 4">Belongs to the cytochrome P450 family.</text>
</comment>
<evidence type="ECO:0000313" key="6">
    <source>
        <dbReference type="EMBL" id="QCN89484.1"/>
    </source>
</evidence>